<keyword evidence="2" id="KW-0472">Membrane</keyword>
<accession>A0A955L5I6</accession>
<keyword evidence="2" id="KW-1133">Transmembrane helix</keyword>
<evidence type="ECO:0000313" key="3">
    <source>
        <dbReference type="EMBL" id="MCA9383289.1"/>
    </source>
</evidence>
<name>A0A955L5I6_9BACT</name>
<feature type="transmembrane region" description="Helical" evidence="2">
    <location>
        <begin position="73"/>
        <end position="95"/>
    </location>
</feature>
<feature type="compositionally biased region" description="Polar residues" evidence="1">
    <location>
        <begin position="1"/>
        <end position="16"/>
    </location>
</feature>
<reference evidence="3" key="1">
    <citation type="submission" date="2020-04" db="EMBL/GenBank/DDBJ databases">
        <authorList>
            <person name="Zhang T."/>
        </authorList>
    </citation>
    <scope>NUCLEOTIDE SEQUENCE</scope>
    <source>
        <strain evidence="3">HKST-UBA14</strain>
    </source>
</reference>
<feature type="region of interest" description="Disordered" evidence="1">
    <location>
        <begin position="1"/>
        <end position="30"/>
    </location>
</feature>
<gene>
    <name evidence="3" type="ORF">KC909_02905</name>
</gene>
<evidence type="ECO:0000256" key="1">
    <source>
        <dbReference type="SAM" id="MobiDB-lite"/>
    </source>
</evidence>
<evidence type="ECO:0000313" key="4">
    <source>
        <dbReference type="Proteomes" id="UP000783287"/>
    </source>
</evidence>
<dbReference type="Proteomes" id="UP000783287">
    <property type="component" value="Unassembled WGS sequence"/>
</dbReference>
<proteinExistence type="predicted"/>
<dbReference type="AlphaFoldDB" id="A0A955L5I6"/>
<evidence type="ECO:0000256" key="2">
    <source>
        <dbReference type="SAM" id="Phobius"/>
    </source>
</evidence>
<organism evidence="3 4">
    <name type="scientific">Candidatus Dojkabacteria bacterium</name>
    <dbReference type="NCBI Taxonomy" id="2099670"/>
    <lineage>
        <taxon>Bacteria</taxon>
        <taxon>Candidatus Dojkabacteria</taxon>
    </lineage>
</organism>
<dbReference type="EMBL" id="JAGQLK010000049">
    <property type="protein sequence ID" value="MCA9383289.1"/>
    <property type="molecule type" value="Genomic_DNA"/>
</dbReference>
<protein>
    <submittedName>
        <fullName evidence="3">Uncharacterized protein</fullName>
    </submittedName>
</protein>
<keyword evidence="2" id="KW-0812">Transmembrane</keyword>
<reference evidence="3" key="2">
    <citation type="journal article" date="2021" name="Microbiome">
        <title>Successional dynamics and alternative stable states in a saline activated sludge microbial community over 9 years.</title>
        <authorList>
            <person name="Wang Y."/>
            <person name="Ye J."/>
            <person name="Ju F."/>
            <person name="Liu L."/>
            <person name="Boyd J.A."/>
            <person name="Deng Y."/>
            <person name="Parks D.H."/>
            <person name="Jiang X."/>
            <person name="Yin X."/>
            <person name="Woodcroft B.J."/>
            <person name="Tyson G.W."/>
            <person name="Hugenholtz P."/>
            <person name="Polz M.F."/>
            <person name="Zhang T."/>
        </authorList>
    </citation>
    <scope>NUCLEOTIDE SEQUENCE</scope>
    <source>
        <strain evidence="3">HKST-UBA14</strain>
    </source>
</reference>
<comment type="caution">
    <text evidence="3">The sequence shown here is derived from an EMBL/GenBank/DDBJ whole genome shotgun (WGS) entry which is preliminary data.</text>
</comment>
<sequence>MDNNKNTDNISNSDGQSIHHVQDNPLTNMDNENTDIYADEIVPKDAQNMSIEEELDLALPEKFDSGSSSKKPMLILIGMLLITLLVGAGALYYFVFNTTDKEESLVELNRPSKINKLIADIIRNNPSAFFDENLNSGSNYSFGEPLDELPQGLTNPIEESKIPVPKINPSSEIGMFDSPFLVPDLNVYNYRFTSTTVTPGDAADNCDYYTIDETETYQYTEFFDTDRTYYKSESFDSNNDLFSYELGRYGNSENEYINYKGGSFAAKNLFTVYPGFSNDYLYLPESYPVSNPDSYPTSYPEQELIDMFGYNAEIIDYFELDGTVYYKISTSRPITCNPYALDTLDHVLITIYTVNSDNFELIEIEEYLDYIHESSLLERTDITHYRDKVILDAVASEFEFGYDAEMIEVNYRDYVYNPNTEFTAVQGHLLQTEQTLLYPDSSRFEPLYIFGKDFPERVENERYYTLQEFYSDTDHGQSDYLNMYEYRQARPTLEITSWEEEAEYDYYSYINAEVYPADRTIDDIFAQKTEYLNGSFVIQDVPLFIDGATVFAKQLLIDYTATYPFPISYPDSYVVSYPISEPYSYPTGYSYLYQNSYLAFTDSVTGEIYVLNNYNFNDDYMLNVDYFLTRSSDADYQQYLESLRHTFEHSYYCGM</sequence>